<dbReference type="InterPro" id="IPR005545">
    <property type="entry name" value="YCII"/>
</dbReference>
<evidence type="ECO:0000313" key="5">
    <source>
        <dbReference type="Proteomes" id="UP000262582"/>
    </source>
</evidence>
<dbReference type="Proteomes" id="UP000262582">
    <property type="component" value="Chromosome"/>
</dbReference>
<dbReference type="Pfam" id="PF03795">
    <property type="entry name" value="YCII"/>
    <property type="match status" value="1"/>
</dbReference>
<evidence type="ECO:0000259" key="2">
    <source>
        <dbReference type="Pfam" id="PF03795"/>
    </source>
</evidence>
<protein>
    <submittedName>
        <fullName evidence="3">YciI domain-containing protein</fullName>
    </submittedName>
</protein>
<dbReference type="Gene3D" id="3.30.70.1060">
    <property type="entry name" value="Dimeric alpha+beta barrel"/>
    <property type="match status" value="1"/>
</dbReference>
<accession>A0A347UB44</accession>
<dbReference type="SUPFAM" id="SSF54909">
    <property type="entry name" value="Dimeric alpha+beta barrel"/>
    <property type="match status" value="1"/>
</dbReference>
<organism evidence="4 6">
    <name type="scientific">Arcobacter ellisii</name>
    <dbReference type="NCBI Taxonomy" id="913109"/>
    <lineage>
        <taxon>Bacteria</taxon>
        <taxon>Pseudomonadati</taxon>
        <taxon>Campylobacterota</taxon>
        <taxon>Epsilonproteobacteria</taxon>
        <taxon>Campylobacterales</taxon>
        <taxon>Arcobacteraceae</taxon>
        <taxon>Arcobacter</taxon>
    </lineage>
</organism>
<sequence>MQYLVIAYDNDNALERRLAVRDAHVEGTRKLMAEGKIINAGALIEDEVMVGSTLLVDFATDDEIDEWLENEPYVKNNVWNMDEFQIVPVKLLPKN</sequence>
<name>A0A347UB44_9BACT</name>
<evidence type="ECO:0000313" key="6">
    <source>
        <dbReference type="Proteomes" id="UP000290588"/>
    </source>
</evidence>
<dbReference type="InterPro" id="IPR011008">
    <property type="entry name" value="Dimeric_a/b-barrel"/>
</dbReference>
<comment type="similarity">
    <text evidence="1">Belongs to the YciI family.</text>
</comment>
<proteinExistence type="inferred from homology"/>
<dbReference type="AlphaFoldDB" id="A0A347UB44"/>
<dbReference type="OrthoDB" id="2293521at2"/>
<dbReference type="PANTHER" id="PTHR33606">
    <property type="entry name" value="PROTEIN YCII"/>
    <property type="match status" value="1"/>
</dbReference>
<dbReference type="InterPro" id="IPR051807">
    <property type="entry name" value="Sec-metab_biosynth-assoc"/>
</dbReference>
<dbReference type="Proteomes" id="UP000290588">
    <property type="component" value="Unassembled WGS sequence"/>
</dbReference>
<dbReference type="EMBL" id="NXIG01000016">
    <property type="protein sequence ID" value="RXI28937.1"/>
    <property type="molecule type" value="Genomic_DNA"/>
</dbReference>
<evidence type="ECO:0000313" key="4">
    <source>
        <dbReference type="EMBL" id="RXI28937.1"/>
    </source>
</evidence>
<reference evidence="3 5" key="2">
    <citation type="submission" date="2018-08" db="EMBL/GenBank/DDBJ databases">
        <title>Complete genome of the Arcobacter ellisii type strain LMG 26155.</title>
        <authorList>
            <person name="Miller W.G."/>
            <person name="Yee E."/>
            <person name="Bono J.L."/>
        </authorList>
    </citation>
    <scope>NUCLEOTIDE SEQUENCE [LARGE SCALE GENOMIC DNA]</scope>
    <source>
        <strain evidence="3 5">LMG 26155</strain>
    </source>
</reference>
<gene>
    <name evidence="3" type="ORF">AELL_2455</name>
    <name evidence="4" type="ORF">CP962_12710</name>
</gene>
<feature type="domain" description="YCII-related" evidence="2">
    <location>
        <begin position="1"/>
        <end position="80"/>
    </location>
</feature>
<dbReference type="PANTHER" id="PTHR33606:SF3">
    <property type="entry name" value="PROTEIN YCII"/>
    <property type="match status" value="1"/>
</dbReference>
<keyword evidence="5" id="KW-1185">Reference proteome</keyword>
<reference evidence="4 6" key="1">
    <citation type="submission" date="2017-09" db="EMBL/GenBank/DDBJ databases">
        <title>Genomics of the genus Arcobacter.</title>
        <authorList>
            <person name="Perez-Cataluna A."/>
            <person name="Figueras M.J."/>
            <person name="Salas-Masso N."/>
        </authorList>
    </citation>
    <scope>NUCLEOTIDE SEQUENCE [LARGE SCALE GENOMIC DNA]</scope>
    <source>
        <strain evidence="4 6">CECT 7837</strain>
    </source>
</reference>
<evidence type="ECO:0000256" key="1">
    <source>
        <dbReference type="ARBA" id="ARBA00007689"/>
    </source>
</evidence>
<dbReference type="RefSeq" id="WP_118918219.1">
    <property type="nucleotide sequence ID" value="NZ_CP032097.1"/>
</dbReference>
<dbReference type="KEGG" id="aell:AELL_2455"/>
<dbReference type="EMBL" id="CP032097">
    <property type="protein sequence ID" value="AXX96072.1"/>
    <property type="molecule type" value="Genomic_DNA"/>
</dbReference>
<evidence type="ECO:0000313" key="3">
    <source>
        <dbReference type="EMBL" id="AXX96072.1"/>
    </source>
</evidence>